<dbReference type="EMBL" id="AEYP01093228">
    <property type="status" value="NOT_ANNOTATED_CDS"/>
    <property type="molecule type" value="Genomic_DNA"/>
</dbReference>
<feature type="compositionally biased region" description="Basic and acidic residues" evidence="1">
    <location>
        <begin position="32"/>
        <end position="46"/>
    </location>
</feature>
<keyword evidence="2" id="KW-0812">Transmembrane</keyword>
<accession>M3Y6H6</accession>
<evidence type="ECO:0000313" key="3">
    <source>
        <dbReference type="Ensembl" id="ENSMPUP00000006927.1"/>
    </source>
</evidence>
<organism evidence="3">
    <name type="scientific">Mustela putorius furo</name>
    <name type="common">European domestic ferret</name>
    <name type="synonym">Mustela furo</name>
    <dbReference type="NCBI Taxonomy" id="9669"/>
    <lineage>
        <taxon>Eukaryota</taxon>
        <taxon>Metazoa</taxon>
        <taxon>Chordata</taxon>
        <taxon>Craniata</taxon>
        <taxon>Vertebrata</taxon>
        <taxon>Euteleostomi</taxon>
        <taxon>Mammalia</taxon>
        <taxon>Eutheria</taxon>
        <taxon>Laurasiatheria</taxon>
        <taxon>Carnivora</taxon>
        <taxon>Caniformia</taxon>
        <taxon>Musteloidea</taxon>
        <taxon>Mustelidae</taxon>
        <taxon>Mustelinae</taxon>
        <taxon>Mustela</taxon>
    </lineage>
</organism>
<protein>
    <submittedName>
        <fullName evidence="3">Uncharacterized protein</fullName>
    </submittedName>
</protein>
<dbReference type="HOGENOM" id="CLU_1664754_0_0_1"/>
<reference evidence="3" key="1">
    <citation type="submission" date="2024-06" db="UniProtKB">
        <authorList>
            <consortium name="Ensembl"/>
        </authorList>
    </citation>
    <scope>IDENTIFICATION</scope>
</reference>
<sequence>MSSAGLELDLETKSGAPPGLSQAGTPAACFKGARDPNDPHVRGQKRDAPLVVVLRVSAQRWKRQVTIPRSSPGGPHRQGAGRNTPHAKGCARPGSADAKFRCGQNGWGAWGAASVPPLPLAQVMIPGSSGGVPRGVCFSLCLCPFPLLVLLLCLSQVNK</sequence>
<feature type="transmembrane region" description="Helical" evidence="2">
    <location>
        <begin position="132"/>
        <end position="154"/>
    </location>
</feature>
<keyword evidence="2" id="KW-1133">Transmembrane helix</keyword>
<feature type="region of interest" description="Disordered" evidence="1">
    <location>
        <begin position="1"/>
        <end position="46"/>
    </location>
</feature>
<evidence type="ECO:0000256" key="1">
    <source>
        <dbReference type="SAM" id="MobiDB-lite"/>
    </source>
</evidence>
<name>M3Y6H6_MUSPF</name>
<dbReference type="Ensembl" id="ENSMPUT00000007042.1">
    <property type="protein sequence ID" value="ENSMPUP00000006927.1"/>
    <property type="gene ID" value="ENSMPUG00000006983.1"/>
</dbReference>
<keyword evidence="2" id="KW-0472">Membrane</keyword>
<dbReference type="AlphaFoldDB" id="M3Y6H6"/>
<evidence type="ECO:0000256" key="2">
    <source>
        <dbReference type="SAM" id="Phobius"/>
    </source>
</evidence>
<dbReference type="InParanoid" id="M3Y6H6"/>
<feature type="region of interest" description="Disordered" evidence="1">
    <location>
        <begin position="64"/>
        <end position="92"/>
    </location>
</feature>
<proteinExistence type="predicted"/>